<proteinExistence type="predicted"/>
<feature type="transmembrane region" description="Helical" evidence="1">
    <location>
        <begin position="105"/>
        <end position="124"/>
    </location>
</feature>
<accession>A0ABS5I352</accession>
<dbReference type="PANTHER" id="PTHR37312">
    <property type="entry name" value="MEMBRANE-BOUND ACYLTRANSFERASE YKRP-RELATED"/>
    <property type="match status" value="1"/>
</dbReference>
<keyword evidence="1" id="KW-0812">Transmembrane</keyword>
<keyword evidence="3" id="KW-0808">Transferase</keyword>
<feature type="transmembrane region" description="Helical" evidence="1">
    <location>
        <begin position="262"/>
        <end position="285"/>
    </location>
</feature>
<reference evidence="3 4" key="1">
    <citation type="submission" date="2020-02" db="EMBL/GenBank/DDBJ databases">
        <title>Shewanella WXL01 sp. nov., a marine bacterium isolated from green algae in Luhuitou Fringing Reef (Northern South China Sea).</title>
        <authorList>
            <person name="Wang X."/>
        </authorList>
    </citation>
    <scope>NUCLEOTIDE SEQUENCE [LARGE SCALE GENOMIC DNA]</scope>
    <source>
        <strain evidence="3 4">MCCC 1A01895</strain>
    </source>
</reference>
<feature type="transmembrane region" description="Helical" evidence="1">
    <location>
        <begin position="41"/>
        <end position="61"/>
    </location>
</feature>
<gene>
    <name evidence="3" type="ORF">G3R48_10735</name>
</gene>
<dbReference type="EMBL" id="JAAIKR010000010">
    <property type="protein sequence ID" value="MBR9728449.1"/>
    <property type="molecule type" value="Genomic_DNA"/>
</dbReference>
<feature type="transmembrane region" description="Helical" evidence="1">
    <location>
        <begin position="157"/>
        <end position="178"/>
    </location>
</feature>
<protein>
    <submittedName>
        <fullName evidence="3">Acyltransferase family protein</fullName>
    </submittedName>
</protein>
<evidence type="ECO:0000313" key="4">
    <source>
        <dbReference type="Proteomes" id="UP000811844"/>
    </source>
</evidence>
<dbReference type="InterPro" id="IPR052734">
    <property type="entry name" value="Nod_factor_acetyltransferase"/>
</dbReference>
<feature type="domain" description="Acyltransferase 3" evidence="2">
    <location>
        <begin position="7"/>
        <end position="307"/>
    </location>
</feature>
<feature type="transmembrane region" description="Helical" evidence="1">
    <location>
        <begin position="73"/>
        <end position="93"/>
    </location>
</feature>
<keyword evidence="4" id="KW-1185">Reference proteome</keyword>
<keyword evidence="3" id="KW-0012">Acyltransferase</keyword>
<feature type="transmembrane region" description="Helical" evidence="1">
    <location>
        <begin position="131"/>
        <end position="151"/>
    </location>
</feature>
<dbReference type="Pfam" id="PF01757">
    <property type="entry name" value="Acyl_transf_3"/>
    <property type="match status" value="1"/>
</dbReference>
<dbReference type="GO" id="GO:0016746">
    <property type="term" value="F:acyltransferase activity"/>
    <property type="evidence" value="ECO:0007669"/>
    <property type="project" value="UniProtKB-KW"/>
</dbReference>
<feature type="transmembrane region" description="Helical" evidence="1">
    <location>
        <begin position="221"/>
        <end position="247"/>
    </location>
</feature>
<feature type="transmembrane region" description="Helical" evidence="1">
    <location>
        <begin position="185"/>
        <end position="201"/>
    </location>
</feature>
<feature type="transmembrane region" description="Helical" evidence="1">
    <location>
        <begin position="12"/>
        <end position="29"/>
    </location>
</feature>
<dbReference type="PANTHER" id="PTHR37312:SF1">
    <property type="entry name" value="MEMBRANE-BOUND ACYLTRANSFERASE YKRP-RELATED"/>
    <property type="match status" value="1"/>
</dbReference>
<dbReference type="Proteomes" id="UP000811844">
    <property type="component" value="Unassembled WGS sequence"/>
</dbReference>
<keyword evidence="1" id="KW-0472">Membrane</keyword>
<sequence length="332" mass="38440">MLRNNVFDNTKLLMIFLVVFGHFIEPIISQSEVIKVIYKSIYSVHMPVFIIIAGAFTKLEPSQNIILKNIKSLIIPFFVFTILYEIFNILTTGNISHYTLNWQPYWILWFLLSLFIWKVTLPIIMQFKFPLTLSIFISLYAGYISDVGYFLGISRTLYFFPFFVLGYKLGSSLLSNNFLLKIPRTLYFTVLLANILVFWAFNDLPHQWLYGSFSYNRMGDIEWFSFAVRSIIYFVSVISSIAILMLVPNRESVLATRGQNSLFVYLWHGFFVKIGMYFGVMQFLSNVSNTLALFTLFISAILITALLSSAYIANITNKFLLLPAQRLLLIKS</sequence>
<evidence type="ECO:0000259" key="2">
    <source>
        <dbReference type="Pfam" id="PF01757"/>
    </source>
</evidence>
<dbReference type="InterPro" id="IPR002656">
    <property type="entry name" value="Acyl_transf_3_dom"/>
</dbReference>
<dbReference type="RefSeq" id="WP_153663946.1">
    <property type="nucleotide sequence ID" value="NZ_JAAIKR010000010.1"/>
</dbReference>
<name>A0ABS5I352_9GAMM</name>
<evidence type="ECO:0000256" key="1">
    <source>
        <dbReference type="SAM" id="Phobius"/>
    </source>
</evidence>
<organism evidence="3 4">
    <name type="scientific">Shewanella intestini</name>
    <dbReference type="NCBI Taxonomy" id="2017544"/>
    <lineage>
        <taxon>Bacteria</taxon>
        <taxon>Pseudomonadati</taxon>
        <taxon>Pseudomonadota</taxon>
        <taxon>Gammaproteobacteria</taxon>
        <taxon>Alteromonadales</taxon>
        <taxon>Shewanellaceae</taxon>
        <taxon>Shewanella</taxon>
    </lineage>
</organism>
<feature type="transmembrane region" description="Helical" evidence="1">
    <location>
        <begin position="291"/>
        <end position="313"/>
    </location>
</feature>
<keyword evidence="1" id="KW-1133">Transmembrane helix</keyword>
<evidence type="ECO:0000313" key="3">
    <source>
        <dbReference type="EMBL" id="MBR9728449.1"/>
    </source>
</evidence>
<comment type="caution">
    <text evidence="3">The sequence shown here is derived from an EMBL/GenBank/DDBJ whole genome shotgun (WGS) entry which is preliminary data.</text>
</comment>